<evidence type="ECO:0000313" key="6">
    <source>
        <dbReference type="Proteomes" id="UP000326944"/>
    </source>
</evidence>
<gene>
    <name evidence="5" type="primary">lptA</name>
    <name evidence="5" type="ORF">FJR48_05845</name>
</gene>
<dbReference type="Pfam" id="PF03968">
    <property type="entry name" value="LptD_N"/>
    <property type="match status" value="1"/>
</dbReference>
<dbReference type="NCBIfam" id="TIGR03002">
    <property type="entry name" value="outer_YhbN_LptA"/>
    <property type="match status" value="1"/>
</dbReference>
<dbReference type="AlphaFoldDB" id="A0A5P8P0T0"/>
<dbReference type="GO" id="GO:0009279">
    <property type="term" value="C:cell outer membrane"/>
    <property type="evidence" value="ECO:0007669"/>
    <property type="project" value="TreeGrafter"/>
</dbReference>
<dbReference type="GO" id="GO:0015920">
    <property type="term" value="P:lipopolysaccharide transport"/>
    <property type="evidence" value="ECO:0007669"/>
    <property type="project" value="InterPro"/>
</dbReference>
<dbReference type="GO" id="GO:0001530">
    <property type="term" value="F:lipopolysaccharide binding"/>
    <property type="evidence" value="ECO:0007669"/>
    <property type="project" value="InterPro"/>
</dbReference>
<dbReference type="Gene3D" id="2.60.450.10">
    <property type="entry name" value="Lipopolysaccharide (LPS) transport protein A like domain"/>
    <property type="match status" value="1"/>
</dbReference>
<evidence type="ECO:0000256" key="2">
    <source>
        <dbReference type="ARBA" id="ARBA00022729"/>
    </source>
</evidence>
<dbReference type="Proteomes" id="UP000326944">
    <property type="component" value="Chromosome"/>
</dbReference>
<dbReference type="RefSeq" id="WP_152307217.1">
    <property type="nucleotide sequence ID" value="NZ_CP043617.1"/>
</dbReference>
<evidence type="ECO:0000313" key="5">
    <source>
        <dbReference type="EMBL" id="QFR49274.1"/>
    </source>
</evidence>
<evidence type="ECO:0000256" key="1">
    <source>
        <dbReference type="ARBA" id="ARBA00022448"/>
    </source>
</evidence>
<name>A0A5P8P0T0_9BACT</name>
<dbReference type="PANTHER" id="PTHR36504:SF1">
    <property type="entry name" value="LIPOPOLYSACCHARIDE EXPORT SYSTEM PROTEIN LPTA"/>
    <property type="match status" value="1"/>
</dbReference>
<protein>
    <submittedName>
        <fullName evidence="5">Lipopolysaccharide transport periplasmic protein LptA</fullName>
    </submittedName>
</protein>
<dbReference type="KEGG" id="sulg:FJR48_05845"/>
<dbReference type="GO" id="GO:0030288">
    <property type="term" value="C:outer membrane-bounded periplasmic space"/>
    <property type="evidence" value="ECO:0007669"/>
    <property type="project" value="TreeGrafter"/>
</dbReference>
<dbReference type="EMBL" id="CP043617">
    <property type="protein sequence ID" value="QFR49274.1"/>
    <property type="molecule type" value="Genomic_DNA"/>
</dbReference>
<keyword evidence="3" id="KW-0574">Periplasm</keyword>
<accession>A0A5P8P0T0</accession>
<keyword evidence="1" id="KW-0813">Transport</keyword>
<dbReference type="GO" id="GO:0017089">
    <property type="term" value="F:glycolipid transfer activity"/>
    <property type="evidence" value="ECO:0007669"/>
    <property type="project" value="TreeGrafter"/>
</dbReference>
<keyword evidence="6" id="KW-1185">Reference proteome</keyword>
<dbReference type="PANTHER" id="PTHR36504">
    <property type="entry name" value="LIPOPOLYSACCHARIDE EXPORT SYSTEM PROTEIN LPTA"/>
    <property type="match status" value="1"/>
</dbReference>
<reference evidence="5 6" key="1">
    <citation type="submission" date="2019-09" db="EMBL/GenBank/DDBJ databases">
        <title>Sulfurimonas gotlandica sp. nov., a chemoautotrophic and psychrotolerant epsilonproteobacterium isolated from a pelagic redoxcline, and an emended description of the genus Sulfurimonas.</title>
        <authorList>
            <person name="Wang S."/>
            <person name="Jiang L."/>
            <person name="Shao S."/>
        </authorList>
    </citation>
    <scope>NUCLEOTIDE SEQUENCE [LARGE SCALE GENOMIC DNA]</scope>
    <source>
        <strain evidence="5 6">GYSZ_1</strain>
    </source>
</reference>
<feature type="domain" description="Organic solvent tolerance-like N-terminal" evidence="4">
    <location>
        <begin position="19"/>
        <end position="130"/>
    </location>
</feature>
<keyword evidence="2" id="KW-0732">Signal</keyword>
<dbReference type="OrthoDB" id="5373249at2"/>
<sequence length="156" mass="17710">MKLFLILLISMSIYANELKIKANSFESDQKKGISIFSGDVNIIRENDEINASKITVYTNTKNEPTKYLAEGNVSFHITTQEGAQYKGRSQKVIYVPLSKEYLFYENVHIKQLGEKNEIIGDEVVVKTVEGKAKAKSNTKNPVIMIFDIKENNESKK</sequence>
<organism evidence="5 6">
    <name type="scientific">Sulfurimonas lithotrophica</name>
    <dbReference type="NCBI Taxonomy" id="2590022"/>
    <lineage>
        <taxon>Bacteria</taxon>
        <taxon>Pseudomonadati</taxon>
        <taxon>Campylobacterota</taxon>
        <taxon>Epsilonproteobacteria</taxon>
        <taxon>Campylobacterales</taxon>
        <taxon>Sulfurimonadaceae</taxon>
        <taxon>Sulfurimonas</taxon>
    </lineage>
</organism>
<evidence type="ECO:0000259" key="4">
    <source>
        <dbReference type="Pfam" id="PF03968"/>
    </source>
</evidence>
<evidence type="ECO:0000256" key="3">
    <source>
        <dbReference type="ARBA" id="ARBA00022764"/>
    </source>
</evidence>
<dbReference type="InterPro" id="IPR014340">
    <property type="entry name" value="LptA"/>
</dbReference>
<dbReference type="InterPro" id="IPR005653">
    <property type="entry name" value="OstA-like_N"/>
</dbReference>
<dbReference type="InterPro" id="IPR052037">
    <property type="entry name" value="LPS_export_LptA"/>
</dbReference>
<proteinExistence type="predicted"/>